<dbReference type="InterPro" id="IPR050194">
    <property type="entry name" value="Glycosyltransferase_grp1"/>
</dbReference>
<keyword evidence="5" id="KW-1185">Reference proteome</keyword>
<dbReference type="EMBL" id="JAEIOS010000011">
    <property type="protein sequence ID" value="MBI8989019.1"/>
    <property type="molecule type" value="Genomic_DNA"/>
</dbReference>
<dbReference type="Pfam" id="PF13692">
    <property type="entry name" value="Glyco_trans_1_4"/>
    <property type="match status" value="1"/>
</dbReference>
<dbReference type="Pfam" id="PF13439">
    <property type="entry name" value="Glyco_transf_4"/>
    <property type="match status" value="1"/>
</dbReference>
<name>A0A934I623_9CORY</name>
<accession>A0A934I623</accession>
<protein>
    <submittedName>
        <fullName evidence="4">Glycosyltransferase family 4 protein</fullName>
    </submittedName>
</protein>
<reference evidence="4" key="1">
    <citation type="submission" date="2020-12" db="EMBL/GenBank/DDBJ databases">
        <title>Genome public.</title>
        <authorList>
            <person name="Sun Q."/>
        </authorList>
    </citation>
    <scope>NUCLEOTIDE SEQUENCE</scope>
    <source>
        <strain evidence="4">CCM 8863</strain>
    </source>
</reference>
<evidence type="ECO:0000259" key="3">
    <source>
        <dbReference type="Pfam" id="PF13439"/>
    </source>
</evidence>
<gene>
    <name evidence="4" type="ORF">JDV75_04480</name>
</gene>
<evidence type="ECO:0000313" key="4">
    <source>
        <dbReference type="EMBL" id="MBI8989019.1"/>
    </source>
</evidence>
<keyword evidence="1" id="KW-0328">Glycosyltransferase</keyword>
<dbReference type="Gene3D" id="3.40.50.2000">
    <property type="entry name" value="Glycogen Phosphorylase B"/>
    <property type="match status" value="2"/>
</dbReference>
<dbReference type="Proteomes" id="UP000645966">
    <property type="component" value="Unassembled WGS sequence"/>
</dbReference>
<dbReference type="GO" id="GO:1901137">
    <property type="term" value="P:carbohydrate derivative biosynthetic process"/>
    <property type="evidence" value="ECO:0007669"/>
    <property type="project" value="UniProtKB-ARBA"/>
</dbReference>
<dbReference type="SUPFAM" id="SSF53756">
    <property type="entry name" value="UDP-Glycosyltransferase/glycogen phosphorylase"/>
    <property type="match status" value="1"/>
</dbReference>
<dbReference type="CDD" id="cd03801">
    <property type="entry name" value="GT4_PimA-like"/>
    <property type="match status" value="1"/>
</dbReference>
<dbReference type="InterPro" id="IPR028098">
    <property type="entry name" value="Glyco_trans_4-like_N"/>
</dbReference>
<feature type="domain" description="Glycosyltransferase subfamily 4-like N-terminal" evidence="3">
    <location>
        <begin position="14"/>
        <end position="173"/>
    </location>
</feature>
<sequence length="374" mass="40139">MRIGVVCPYSFDEPGGVQAHIIDVARRFIESGHHVEVIGPCSPDTEVPEFVVRGGRSIPFRYNGSVARLSFGPRVDRRLRRFIREGHFDVLHIHEPNSPSFSMAALRLAEGPIVATYHASSSGSRLLRLALPVLRPMLEKIRGGIAVSEMARRWQVEQLGGDPILIPNGVDTAFFGAARADHERAVAAGQTPGPADRRPEIVFLGRIDEPRKGLDILLRALAKLDRDVHCTVIGGGAPRSMDSVSFVGRVSDGKKAAILGAADIYVAPNTGGESFGIVLVEAMAAGAAVIASDLEAFAAVCDVESEHPAGLLFAVGSDGDLAEKLGTLLDDEERRKALIEAGHRRAAKYDCRAVADKVLEVYRTVDDGSGVRLC</sequence>
<dbReference type="PANTHER" id="PTHR45947:SF3">
    <property type="entry name" value="SULFOQUINOVOSYL TRANSFERASE SQD2"/>
    <property type="match status" value="1"/>
</dbReference>
<evidence type="ECO:0000256" key="1">
    <source>
        <dbReference type="ARBA" id="ARBA00022676"/>
    </source>
</evidence>
<evidence type="ECO:0000256" key="2">
    <source>
        <dbReference type="ARBA" id="ARBA00022679"/>
    </source>
</evidence>
<dbReference type="GO" id="GO:0016757">
    <property type="term" value="F:glycosyltransferase activity"/>
    <property type="evidence" value="ECO:0007669"/>
    <property type="project" value="UniProtKB-KW"/>
</dbReference>
<evidence type="ECO:0000313" key="5">
    <source>
        <dbReference type="Proteomes" id="UP000645966"/>
    </source>
</evidence>
<dbReference type="AlphaFoldDB" id="A0A934I623"/>
<proteinExistence type="predicted"/>
<dbReference type="PANTHER" id="PTHR45947">
    <property type="entry name" value="SULFOQUINOVOSYL TRANSFERASE SQD2"/>
    <property type="match status" value="1"/>
</dbReference>
<comment type="caution">
    <text evidence="4">The sequence shown here is derived from an EMBL/GenBank/DDBJ whole genome shotgun (WGS) entry which is preliminary data.</text>
</comment>
<dbReference type="GO" id="GO:1903509">
    <property type="term" value="P:liposaccharide metabolic process"/>
    <property type="evidence" value="ECO:0007669"/>
    <property type="project" value="UniProtKB-ARBA"/>
</dbReference>
<dbReference type="RefSeq" id="WP_198738044.1">
    <property type="nucleotide sequence ID" value="NZ_JAEIOS010000011.1"/>
</dbReference>
<keyword evidence="2" id="KW-0808">Transferase</keyword>
<organism evidence="4 5">
    <name type="scientific">Corynebacterium meridianum</name>
    <dbReference type="NCBI Taxonomy" id="2765363"/>
    <lineage>
        <taxon>Bacteria</taxon>
        <taxon>Bacillati</taxon>
        <taxon>Actinomycetota</taxon>
        <taxon>Actinomycetes</taxon>
        <taxon>Mycobacteriales</taxon>
        <taxon>Corynebacteriaceae</taxon>
        <taxon>Corynebacterium</taxon>
    </lineage>
</organism>